<dbReference type="InterPro" id="IPR007742">
    <property type="entry name" value="NosD_dom"/>
</dbReference>
<feature type="domain" description="Periplasmic copper-binding protein NosD beta helix" evidence="1">
    <location>
        <begin position="58"/>
        <end position="219"/>
    </location>
</feature>
<dbReference type="SUPFAM" id="SSF51126">
    <property type="entry name" value="Pectin lyase-like"/>
    <property type="match status" value="1"/>
</dbReference>
<evidence type="ECO:0000313" key="2">
    <source>
        <dbReference type="EMBL" id="GAI66809.1"/>
    </source>
</evidence>
<name>X1SG97_9ZZZZ</name>
<organism evidence="2">
    <name type="scientific">marine sediment metagenome</name>
    <dbReference type="NCBI Taxonomy" id="412755"/>
    <lineage>
        <taxon>unclassified sequences</taxon>
        <taxon>metagenomes</taxon>
        <taxon>ecological metagenomes</taxon>
    </lineage>
</organism>
<dbReference type="InterPro" id="IPR022441">
    <property type="entry name" value="Para_beta_helix_rpt-2"/>
</dbReference>
<dbReference type="InterPro" id="IPR012334">
    <property type="entry name" value="Pectin_lyas_fold"/>
</dbReference>
<proteinExistence type="predicted"/>
<dbReference type="NCBIfam" id="TIGR03804">
    <property type="entry name" value="para_beta_helix"/>
    <property type="match status" value="1"/>
</dbReference>
<dbReference type="Pfam" id="PF05048">
    <property type="entry name" value="NosD"/>
    <property type="match status" value="1"/>
</dbReference>
<protein>
    <recommendedName>
        <fullName evidence="1">Periplasmic copper-binding protein NosD beta helix domain-containing protein</fullName>
    </recommendedName>
</protein>
<dbReference type="EMBL" id="BARW01000614">
    <property type="protein sequence ID" value="GAI66809.1"/>
    <property type="molecule type" value="Genomic_DNA"/>
</dbReference>
<dbReference type="Gene3D" id="2.160.20.10">
    <property type="entry name" value="Single-stranded right-handed beta-helix, Pectin lyase-like"/>
    <property type="match status" value="1"/>
</dbReference>
<gene>
    <name evidence="2" type="ORF">S12H4_02489</name>
</gene>
<dbReference type="AlphaFoldDB" id="X1SG97"/>
<evidence type="ECO:0000259" key="1">
    <source>
        <dbReference type="Pfam" id="PF05048"/>
    </source>
</evidence>
<sequence length="222" mass="23369">MATLITTAADITTITIGLLIQNCQIDSLRIEKTGARAGIGIDVLGNDAIMTNCFMRGKALGVRVNNAYSCQVVGTNITNCVDAVQIIAVAGIELNTTVIRCSLYGNDNNGIVLENTQLNIITSNQIFSNGMNGIVCNELCDYNNISNNIMWDNTNDGIKLTATSDRNSIVGNTCFDNGGIGINIAAASCDKNVVVANVLHSNTGGEFTDNGTSTEVGHNVTT</sequence>
<comment type="caution">
    <text evidence="2">The sequence shown here is derived from an EMBL/GenBank/DDBJ whole genome shotgun (WGS) entry which is preliminary data.</text>
</comment>
<dbReference type="SMART" id="SM00710">
    <property type="entry name" value="PbH1"/>
    <property type="match status" value="7"/>
</dbReference>
<dbReference type="InterPro" id="IPR011050">
    <property type="entry name" value="Pectin_lyase_fold/virulence"/>
</dbReference>
<dbReference type="InterPro" id="IPR006626">
    <property type="entry name" value="PbH1"/>
</dbReference>
<accession>X1SG97</accession>
<reference evidence="2" key="1">
    <citation type="journal article" date="2014" name="Front. Microbiol.">
        <title>High frequency of phylogenetically diverse reductive dehalogenase-homologous genes in deep subseafloor sedimentary metagenomes.</title>
        <authorList>
            <person name="Kawai M."/>
            <person name="Futagami T."/>
            <person name="Toyoda A."/>
            <person name="Takaki Y."/>
            <person name="Nishi S."/>
            <person name="Hori S."/>
            <person name="Arai W."/>
            <person name="Tsubouchi T."/>
            <person name="Morono Y."/>
            <person name="Uchiyama I."/>
            <person name="Ito T."/>
            <person name="Fujiyama A."/>
            <person name="Inagaki F."/>
            <person name="Takami H."/>
        </authorList>
    </citation>
    <scope>NUCLEOTIDE SEQUENCE</scope>
    <source>
        <strain evidence="2">Expedition CK06-06</strain>
    </source>
</reference>